<evidence type="ECO:0000313" key="9">
    <source>
        <dbReference type="EMBL" id="KAJ8317938.1"/>
    </source>
</evidence>
<keyword evidence="4" id="KW-0786">Thiamine pyrophosphate</keyword>
<comment type="similarity">
    <text evidence="2">Belongs to the alpha-ketoglutarate dehydrogenase family.</text>
</comment>
<reference evidence="9 10" key="1">
    <citation type="submission" date="2022-12" db="EMBL/GenBank/DDBJ databases">
        <title>Chromosome-level genome of Tegillarca granosa.</title>
        <authorList>
            <person name="Kim J."/>
        </authorList>
    </citation>
    <scope>NUCLEOTIDE SEQUENCE [LARGE SCALE GENOMIC DNA]</scope>
    <source>
        <strain evidence="9">Teg-2019</strain>
        <tissue evidence="9">Adductor muscle</tissue>
    </source>
</reference>
<evidence type="ECO:0000256" key="2">
    <source>
        <dbReference type="ARBA" id="ARBA00006936"/>
    </source>
</evidence>
<dbReference type="InterPro" id="IPR032106">
    <property type="entry name" value="2-oxogl_dehyd_N"/>
</dbReference>
<keyword evidence="10" id="KW-1185">Reference proteome</keyword>
<dbReference type="InterPro" id="IPR011603">
    <property type="entry name" value="2oxoglutarate_DH_E1"/>
</dbReference>
<dbReference type="PANTHER" id="PTHR23152">
    <property type="entry name" value="2-OXOGLUTARATE DEHYDROGENASE"/>
    <property type="match status" value="1"/>
</dbReference>
<gene>
    <name evidence="9" type="ORF">KUTeg_003029</name>
</gene>
<dbReference type="Proteomes" id="UP001217089">
    <property type="component" value="Unassembled WGS sequence"/>
</dbReference>
<proteinExistence type="inferred from homology"/>
<evidence type="ECO:0000256" key="1">
    <source>
        <dbReference type="ARBA" id="ARBA00001964"/>
    </source>
</evidence>
<sequence>MFRVKTLWLGLKKPLQASCRSGAFIRRSSSKAGKPGRNYASQAAAEPFLSGSSSVYVEEMYSSWLKDPSSVHKSWDVYFRQASQGVQPGQAFVRPPTLGGPATSTTLPAAATGVVNDKVIEDHLAVQSIIRSYQTRGHNIAALDPLGIADADLDSEVPKELILVNYGLGGYLWHKCVM</sequence>
<evidence type="ECO:0000313" key="10">
    <source>
        <dbReference type="Proteomes" id="UP001217089"/>
    </source>
</evidence>
<evidence type="ECO:0000256" key="4">
    <source>
        <dbReference type="ARBA" id="ARBA00023052"/>
    </source>
</evidence>
<evidence type="ECO:0000256" key="3">
    <source>
        <dbReference type="ARBA" id="ARBA00023002"/>
    </source>
</evidence>
<dbReference type="Gene3D" id="1.10.287.1150">
    <property type="entry name" value="TPP helical domain"/>
    <property type="match status" value="1"/>
</dbReference>
<name>A0ABQ9FQF2_TEGGR</name>
<protein>
    <recommendedName>
        <fullName evidence="6">2-oxoglutarate dehydrogenase, mitochondrial</fullName>
    </recommendedName>
    <alternativeName>
        <fullName evidence="7">2-oxoglutarate dehydrogenase complex component E1</fullName>
    </alternativeName>
</protein>
<evidence type="ECO:0000256" key="7">
    <source>
        <dbReference type="ARBA" id="ARBA00042984"/>
    </source>
</evidence>
<dbReference type="Pfam" id="PF16078">
    <property type="entry name" value="2-oxogl_dehyd_N"/>
    <property type="match status" value="1"/>
</dbReference>
<feature type="domain" description="2-oxoglutarate dehydrogenase E1 component N-terminal" evidence="8">
    <location>
        <begin position="47"/>
        <end position="85"/>
    </location>
</feature>
<evidence type="ECO:0000259" key="8">
    <source>
        <dbReference type="Pfam" id="PF16078"/>
    </source>
</evidence>
<evidence type="ECO:0000256" key="5">
    <source>
        <dbReference type="ARBA" id="ARBA00037426"/>
    </source>
</evidence>
<accession>A0ABQ9FQF2</accession>
<dbReference type="EMBL" id="JARBDR010000214">
    <property type="protein sequence ID" value="KAJ8317938.1"/>
    <property type="molecule type" value="Genomic_DNA"/>
</dbReference>
<dbReference type="PANTHER" id="PTHR23152:SF4">
    <property type="entry name" value="2-OXOADIPATE DEHYDROGENASE COMPLEX COMPONENT E1"/>
    <property type="match status" value="1"/>
</dbReference>
<evidence type="ECO:0000256" key="6">
    <source>
        <dbReference type="ARBA" id="ARBA00040267"/>
    </source>
</evidence>
<keyword evidence="3" id="KW-0560">Oxidoreductase</keyword>
<comment type="cofactor">
    <cofactor evidence="1">
        <name>thiamine diphosphate</name>
        <dbReference type="ChEBI" id="CHEBI:58937"/>
    </cofactor>
</comment>
<comment type="function">
    <text evidence="5">The 2-oxoglutarate dehydrogenase complex catalyzes the overall conversion of 2-oxoglutarate to succinyl-CoA and CO(2). It contains multiple copies of three enzymatic components: 2-oxoglutarate dehydrogenase (E1), dihydrolipoamide succinyltransferase (E2) and lipoamide dehydrogenase (E3).</text>
</comment>
<comment type="caution">
    <text evidence="9">The sequence shown here is derived from an EMBL/GenBank/DDBJ whole genome shotgun (WGS) entry which is preliminary data.</text>
</comment>
<organism evidence="9 10">
    <name type="scientific">Tegillarca granosa</name>
    <name type="common">Malaysian cockle</name>
    <name type="synonym">Anadara granosa</name>
    <dbReference type="NCBI Taxonomy" id="220873"/>
    <lineage>
        <taxon>Eukaryota</taxon>
        <taxon>Metazoa</taxon>
        <taxon>Spiralia</taxon>
        <taxon>Lophotrochozoa</taxon>
        <taxon>Mollusca</taxon>
        <taxon>Bivalvia</taxon>
        <taxon>Autobranchia</taxon>
        <taxon>Pteriomorphia</taxon>
        <taxon>Arcoida</taxon>
        <taxon>Arcoidea</taxon>
        <taxon>Arcidae</taxon>
        <taxon>Tegillarca</taxon>
    </lineage>
</organism>